<dbReference type="AlphaFoldDB" id="A0A087E382"/>
<proteinExistence type="predicted"/>
<evidence type="ECO:0008006" key="4">
    <source>
        <dbReference type="Google" id="ProtNLM"/>
    </source>
</evidence>
<evidence type="ECO:0000256" key="1">
    <source>
        <dbReference type="SAM" id="Phobius"/>
    </source>
</evidence>
<dbReference type="Pfam" id="PF13196">
    <property type="entry name" value="DUF4012"/>
    <property type="match status" value="1"/>
</dbReference>
<feature type="transmembrane region" description="Helical" evidence="1">
    <location>
        <begin position="21"/>
        <end position="46"/>
    </location>
</feature>
<dbReference type="EMBL" id="JGZT01000007">
    <property type="protein sequence ID" value="KFJ02233.1"/>
    <property type="molecule type" value="Genomic_DNA"/>
</dbReference>
<evidence type="ECO:0000313" key="3">
    <source>
        <dbReference type="Proteomes" id="UP000029003"/>
    </source>
</evidence>
<evidence type="ECO:0000313" key="2">
    <source>
        <dbReference type="EMBL" id="KFJ02233.1"/>
    </source>
</evidence>
<accession>A0A087E382</accession>
<dbReference type="OrthoDB" id="3223041at2"/>
<dbReference type="RefSeq" id="WP_029576902.1">
    <property type="nucleotide sequence ID" value="NZ_JGZT01000007.1"/>
</dbReference>
<comment type="caution">
    <text evidence="2">The sequence shown here is derived from an EMBL/GenBank/DDBJ whole genome shotgun (WGS) entry which is preliminary data.</text>
</comment>
<sequence>MSRHTAQHGNMPGVHGGRRRHIWPWIVLAVLVVVVAAAGITAYTFYKQAMEVKAHEEKAISLMSGLKGLSGSGASGISKDTVDSINAVLPQLQSETATAEQITNGKLWTLASHMPVYGDDITTVRGMTRIVHALTTESIPQLSSTLGTLVNTPLTTDDGSLNLEPITQAATSMKAANEPLQKLVKEYDALPQPKIGKVATAYASGKQQLNAAGTTINNLSNALDIIPGFLGSGGAKTYAIMAMTTSEARSSGGLLGSVGVMTTDNGKISIGDFRSNNEYIPYGAGDPTADEQRIFNQWGPLQMSFDMRDLAVYTDAQRSAEGMRAIWQRTPWGASQNLDGVIMVDPVFLQKMVAINGQVTLSDGRVLDGTNTAEFLLNTVYQEYPVSMQDRYFTEVATQSIGAMFSNINLEKLTQVGQAMSSLAQNRHFSMYSFDETTENSLLSAGFTASTPSDEANPKIGVYITEQNPSKMDWYVHRTTKITRTSCNSDGLQTYHVEYTLNNTMTNAELSKVPDYIAGGVQVPSLARGMAAEKMLIYAPAGGSISNITTSGNGTVSVAPKQTTLNGKSVTTTLVLLNPGKSMTYSFDVTTSTKATADLGVDQTPMGWEDPGVSVDTSACAIGTK</sequence>
<name>A0A087E382_9BIFI</name>
<organism evidence="2 3">
    <name type="scientific">Bifidobacterium thermacidophilum subsp. thermacidophilum</name>
    <dbReference type="NCBI Taxonomy" id="79262"/>
    <lineage>
        <taxon>Bacteria</taxon>
        <taxon>Bacillati</taxon>
        <taxon>Actinomycetota</taxon>
        <taxon>Actinomycetes</taxon>
        <taxon>Bifidobacteriales</taxon>
        <taxon>Bifidobacteriaceae</taxon>
        <taxon>Bifidobacterium</taxon>
    </lineage>
</organism>
<protein>
    <recommendedName>
        <fullName evidence="4">Chemotaxis protein</fullName>
    </recommendedName>
</protein>
<gene>
    <name evidence="2" type="ORF">THER5_0407</name>
</gene>
<dbReference type="InterPro" id="IPR025101">
    <property type="entry name" value="DUF4012"/>
</dbReference>
<reference evidence="2 3" key="1">
    <citation type="submission" date="2014-03" db="EMBL/GenBank/DDBJ databases">
        <title>Genomics of Bifidobacteria.</title>
        <authorList>
            <person name="Ventura M."/>
            <person name="Milani C."/>
            <person name="Lugli G.A."/>
        </authorList>
    </citation>
    <scope>NUCLEOTIDE SEQUENCE [LARGE SCALE GENOMIC DNA]</scope>
    <source>
        <strain evidence="2 3">LMG 21395</strain>
    </source>
</reference>
<keyword evidence="1" id="KW-1133">Transmembrane helix</keyword>
<dbReference type="Proteomes" id="UP000029003">
    <property type="component" value="Unassembled WGS sequence"/>
</dbReference>
<keyword evidence="1" id="KW-0812">Transmembrane</keyword>
<keyword evidence="1" id="KW-0472">Membrane</keyword>